<dbReference type="SMART" id="SM00148">
    <property type="entry name" value="PLCXc"/>
    <property type="match status" value="1"/>
</dbReference>
<dbReference type="InterPro" id="IPR051057">
    <property type="entry name" value="PI-PLC_domain"/>
</dbReference>
<dbReference type="Gene3D" id="2.120.10.70">
    <property type="entry name" value="Fucose-specific lectin"/>
    <property type="match status" value="1"/>
</dbReference>
<evidence type="ECO:0000313" key="7">
    <source>
        <dbReference type="EMBL" id="MBB6110487.1"/>
    </source>
</evidence>
<comment type="catalytic activity">
    <reaction evidence="1">
        <text>a 1,2-diacyl-sn-glycero-3-phospho-(1D-myo-inositol) = 1D-myo-inositol 1,2-cyclic phosphate + a 1,2-diacyl-sn-glycerol</text>
        <dbReference type="Rhea" id="RHEA:17093"/>
        <dbReference type="ChEBI" id="CHEBI:17815"/>
        <dbReference type="ChEBI" id="CHEBI:57880"/>
        <dbReference type="ChEBI" id="CHEBI:58484"/>
        <dbReference type="EC" id="4.6.1.13"/>
    </reaction>
</comment>
<gene>
    <name evidence="7" type="ORF">HDF23_003246</name>
</gene>
<dbReference type="PANTHER" id="PTHR13593:SF113">
    <property type="entry name" value="SI:DKEY-266F7.9"/>
    <property type="match status" value="1"/>
</dbReference>
<proteinExistence type="predicted"/>
<dbReference type="EC" id="4.6.1.13" evidence="2"/>
<dbReference type="Proteomes" id="UP000541583">
    <property type="component" value="Unassembled WGS sequence"/>
</dbReference>
<protein>
    <recommendedName>
        <fullName evidence="3">1-phosphatidylinositol phosphodiesterase</fullName>
        <ecNumber evidence="2">4.6.1.13</ecNumber>
    </recommendedName>
    <alternativeName>
        <fullName evidence="4">Phosphatidylinositol diacylglycerol-lyase</fullName>
    </alternativeName>
    <alternativeName>
        <fullName evidence="5">Phosphatidylinositol-specific phospholipase C</fullName>
    </alternativeName>
</protein>
<dbReference type="PANTHER" id="PTHR13593">
    <property type="match status" value="1"/>
</dbReference>
<name>A0ABR6PL44_9SPHI</name>
<dbReference type="PROSITE" id="PS50007">
    <property type="entry name" value="PIPLC_X_DOMAIN"/>
    <property type="match status" value="1"/>
</dbReference>
<dbReference type="EMBL" id="JACHCB010000008">
    <property type="protein sequence ID" value="MBB6110487.1"/>
    <property type="molecule type" value="Genomic_DNA"/>
</dbReference>
<sequence>MVIILSKGEGWAEVYYCFMKSITVTLTLLCLSIFAHAQNLSFSQPVNFLPAARTDKAIDITSFKGNYFVTWKEAGPSGSIHVCYVGKQHDIRLLAKEASSGIEKTAFAPVLRVTNNHIYVLWLGTDGSLKYMINNSDTTFNTQAIGTVNFENSPKLRSGITATVVNGRIMIASHAANKNDMVVAFIDADNNGILKPATLQTVPNKKSSEYPFIVTLSNNTVRLCYYNDQGIYYTDLNTNTQAWTDQSPVSGSKTRVSPAIYHIFNTTRLFYIWKDNKKDNNVYYATGEEQARSLTGHPLPGYFKTAYPVAVCKVDAKKFVMAFIGSDQKLYLSFFTTYDPARWMEDTLFPAKGDLTLKDIVIPGSHDAGMSALNGTGGKQAGSINNCNTLTQKLNIGQQLNAGIRMFDLRVGSFKNSIYTKHSSSDCMTEAMGGGYGERFKDILDSVKNFLDRNKKEFIILTFSHFCPKETSANEVADYIFQALGKDRIYNNQSKSIDHIKLNDLAGKVIVTFEQYASADKLIDSNSMADKSKTFLNIRRAYAATNQINKLLAKEELFFTSMKSGVSNNDLIRLDWQLTQSSDEAALVCNDFQDENVDPVINGLMLLTNVIKKNKSIIDMATAGNKYLPAKVNEWISTGTINKNNKPNILYIDVAGAWVTDYCIELNGTPVYN</sequence>
<comment type="caution">
    <text evidence="7">The sequence shown here is derived from an EMBL/GenBank/DDBJ whole genome shotgun (WGS) entry which is preliminary data.</text>
</comment>
<evidence type="ECO:0000256" key="2">
    <source>
        <dbReference type="ARBA" id="ARBA00012581"/>
    </source>
</evidence>
<organism evidence="7 8">
    <name type="scientific">Mucilaginibacter lappiensis</name>
    <dbReference type="NCBI Taxonomy" id="354630"/>
    <lineage>
        <taxon>Bacteria</taxon>
        <taxon>Pseudomonadati</taxon>
        <taxon>Bacteroidota</taxon>
        <taxon>Sphingobacteriia</taxon>
        <taxon>Sphingobacteriales</taxon>
        <taxon>Sphingobacteriaceae</taxon>
        <taxon>Mucilaginibacter</taxon>
    </lineage>
</organism>
<feature type="domain" description="Phosphatidylinositol-specific phospholipase C X" evidence="6">
    <location>
        <begin position="354"/>
        <end position="514"/>
    </location>
</feature>
<keyword evidence="8" id="KW-1185">Reference proteome</keyword>
<dbReference type="Pfam" id="PF00388">
    <property type="entry name" value="PI-PLC-X"/>
    <property type="match status" value="1"/>
</dbReference>
<accession>A0ABR6PL44</accession>
<evidence type="ECO:0000313" key="8">
    <source>
        <dbReference type="Proteomes" id="UP000541583"/>
    </source>
</evidence>
<reference evidence="7 8" key="1">
    <citation type="submission" date="2020-08" db="EMBL/GenBank/DDBJ databases">
        <title>Genomic Encyclopedia of Type Strains, Phase IV (KMG-V): Genome sequencing to study the core and pangenomes of soil and plant-associated prokaryotes.</title>
        <authorList>
            <person name="Whitman W."/>
        </authorList>
    </citation>
    <scope>NUCLEOTIDE SEQUENCE [LARGE SCALE GENOMIC DNA]</scope>
    <source>
        <strain evidence="7 8">ANJLi2</strain>
    </source>
</reference>
<evidence type="ECO:0000256" key="1">
    <source>
        <dbReference type="ARBA" id="ARBA00001316"/>
    </source>
</evidence>
<dbReference type="RefSeq" id="WP_076374020.1">
    <property type="nucleotide sequence ID" value="NZ_FTMG01000007.1"/>
</dbReference>
<dbReference type="SUPFAM" id="SSF51695">
    <property type="entry name" value="PLC-like phosphodiesterases"/>
    <property type="match status" value="1"/>
</dbReference>
<evidence type="ECO:0000256" key="3">
    <source>
        <dbReference type="ARBA" id="ARBA00019758"/>
    </source>
</evidence>
<dbReference type="Gene3D" id="3.20.20.190">
    <property type="entry name" value="Phosphatidylinositol (PI) phosphodiesterase"/>
    <property type="match status" value="1"/>
</dbReference>
<dbReference type="InterPro" id="IPR000909">
    <property type="entry name" value="PLipase_C_PInositol-sp_X_dom"/>
</dbReference>
<dbReference type="InterPro" id="IPR017946">
    <property type="entry name" value="PLC-like_Pdiesterase_TIM-brl"/>
</dbReference>
<evidence type="ECO:0000256" key="5">
    <source>
        <dbReference type="ARBA" id="ARBA00030782"/>
    </source>
</evidence>
<evidence type="ECO:0000256" key="4">
    <source>
        <dbReference type="ARBA" id="ARBA00030474"/>
    </source>
</evidence>
<dbReference type="SUPFAM" id="SSF89372">
    <property type="entry name" value="Fucose-specific lectin"/>
    <property type="match status" value="1"/>
</dbReference>
<evidence type="ECO:0000259" key="6">
    <source>
        <dbReference type="SMART" id="SM00148"/>
    </source>
</evidence>